<proteinExistence type="predicted"/>
<dbReference type="AlphaFoldDB" id="A0AAD3D160"/>
<keyword evidence="1" id="KW-0812">Transmembrane</keyword>
<gene>
    <name evidence="2" type="ORF">CTEN210_12422</name>
</gene>
<feature type="transmembrane region" description="Helical" evidence="1">
    <location>
        <begin position="207"/>
        <end position="227"/>
    </location>
</feature>
<keyword evidence="1" id="KW-1133">Transmembrane helix</keyword>
<evidence type="ECO:0000313" key="2">
    <source>
        <dbReference type="EMBL" id="GFH55946.1"/>
    </source>
</evidence>
<dbReference type="EMBL" id="BLLK01000051">
    <property type="protein sequence ID" value="GFH55946.1"/>
    <property type="molecule type" value="Genomic_DNA"/>
</dbReference>
<evidence type="ECO:0000256" key="1">
    <source>
        <dbReference type="SAM" id="Phobius"/>
    </source>
</evidence>
<keyword evidence="3" id="KW-1185">Reference proteome</keyword>
<organism evidence="2 3">
    <name type="scientific">Chaetoceros tenuissimus</name>
    <dbReference type="NCBI Taxonomy" id="426638"/>
    <lineage>
        <taxon>Eukaryota</taxon>
        <taxon>Sar</taxon>
        <taxon>Stramenopiles</taxon>
        <taxon>Ochrophyta</taxon>
        <taxon>Bacillariophyta</taxon>
        <taxon>Coscinodiscophyceae</taxon>
        <taxon>Chaetocerotophycidae</taxon>
        <taxon>Chaetocerotales</taxon>
        <taxon>Chaetocerotaceae</taxon>
        <taxon>Chaetoceros</taxon>
    </lineage>
</organism>
<keyword evidence="1" id="KW-0472">Membrane</keyword>
<dbReference type="Proteomes" id="UP001054902">
    <property type="component" value="Unassembled WGS sequence"/>
</dbReference>
<reference evidence="2 3" key="1">
    <citation type="journal article" date="2021" name="Sci. Rep.">
        <title>The genome of the diatom Chaetoceros tenuissimus carries an ancient integrated fragment of an extant virus.</title>
        <authorList>
            <person name="Hongo Y."/>
            <person name="Kimura K."/>
            <person name="Takaki Y."/>
            <person name="Yoshida Y."/>
            <person name="Baba S."/>
            <person name="Kobayashi G."/>
            <person name="Nagasaki K."/>
            <person name="Hano T."/>
            <person name="Tomaru Y."/>
        </authorList>
    </citation>
    <scope>NUCLEOTIDE SEQUENCE [LARGE SCALE GENOMIC DNA]</scope>
    <source>
        <strain evidence="2 3">NIES-3715</strain>
    </source>
</reference>
<sequence>MPPKAVYIIPIALVIILCSAGSYFAVVGKKEASKLSKVDVSSQFASVEGQCTIAGMEHSYETIRRRETTSGSNSGHTYDVCIDKVTYSFTVNGDADGIVYKSRVAQSERNSKKIMFDLGMGGTNNDLCTPNENDGILAYDGTYIADNTPFVCEGICENGTTVACWKSVETDFNEEWANCGNDECYKLVDPAVELSLAEEDAGFKETLGYFLIGLGCAVVVFSIVAFFCCCRSKGKEVM</sequence>
<comment type="caution">
    <text evidence="2">The sequence shown here is derived from an EMBL/GenBank/DDBJ whole genome shotgun (WGS) entry which is preliminary data.</text>
</comment>
<protein>
    <submittedName>
        <fullName evidence="2">Uncharacterized protein</fullName>
    </submittedName>
</protein>
<evidence type="ECO:0000313" key="3">
    <source>
        <dbReference type="Proteomes" id="UP001054902"/>
    </source>
</evidence>
<name>A0AAD3D160_9STRA</name>
<feature type="transmembrane region" description="Helical" evidence="1">
    <location>
        <begin position="6"/>
        <end position="27"/>
    </location>
</feature>
<accession>A0AAD3D160</accession>